<evidence type="ECO:0000313" key="2">
    <source>
        <dbReference type="Proteomes" id="UP000282460"/>
    </source>
</evidence>
<sequence length="109" mass="12182">MRITAERVDATHGSLRKRKSAPTWQVHISLENDKVERDVEVHLDRVGRDVEKVVLNGRPIGFVHHVEPVYVALTGPDLDRAVEVSQKLTLDGSIKALLDTVPIEVLRSS</sequence>
<dbReference type="Proteomes" id="UP000282460">
    <property type="component" value="Unassembled WGS sequence"/>
</dbReference>
<keyword evidence="2" id="KW-1185">Reference proteome</keyword>
<organism evidence="1 2">
    <name type="scientific">Mycetocola zhadangensis</name>
    <dbReference type="NCBI Taxonomy" id="1164595"/>
    <lineage>
        <taxon>Bacteria</taxon>
        <taxon>Bacillati</taxon>
        <taxon>Actinomycetota</taxon>
        <taxon>Actinomycetes</taxon>
        <taxon>Micrococcales</taxon>
        <taxon>Microbacteriaceae</taxon>
        <taxon>Mycetocola</taxon>
    </lineage>
</organism>
<dbReference type="EMBL" id="RCWJ01000002">
    <property type="protein sequence ID" value="RLQ84307.1"/>
    <property type="molecule type" value="Genomic_DNA"/>
</dbReference>
<dbReference type="OrthoDB" id="5115888at2"/>
<accession>A0A3L7J1E4</accession>
<dbReference type="RefSeq" id="WP_121659353.1">
    <property type="nucleotide sequence ID" value="NZ_BMEK01000002.1"/>
</dbReference>
<proteinExistence type="predicted"/>
<dbReference type="AlphaFoldDB" id="A0A3L7J1E4"/>
<gene>
    <name evidence="1" type="ORF">D9V28_08880</name>
</gene>
<comment type="caution">
    <text evidence="1">The sequence shown here is derived from an EMBL/GenBank/DDBJ whole genome shotgun (WGS) entry which is preliminary data.</text>
</comment>
<evidence type="ECO:0000313" key="1">
    <source>
        <dbReference type="EMBL" id="RLQ84307.1"/>
    </source>
</evidence>
<protein>
    <submittedName>
        <fullName evidence="1">Uncharacterized protein</fullName>
    </submittedName>
</protein>
<reference evidence="1 2" key="1">
    <citation type="submission" date="2018-10" db="EMBL/GenBank/DDBJ databases">
        <authorList>
            <person name="Li J."/>
        </authorList>
    </citation>
    <scope>NUCLEOTIDE SEQUENCE [LARGE SCALE GENOMIC DNA]</scope>
    <source>
        <strain evidence="1 2">ZD1-4</strain>
    </source>
</reference>
<name>A0A3L7J1E4_9MICO</name>